<dbReference type="Gene3D" id="3.30.9.10">
    <property type="entry name" value="D-Amino Acid Oxidase, subunit A, domain 2"/>
    <property type="match status" value="1"/>
</dbReference>
<dbReference type="EMBL" id="CP009922">
    <property type="protein sequence ID" value="AKG41568.1"/>
    <property type="molecule type" value="Genomic_DNA"/>
</dbReference>
<name>A0A0F7FP02_9ACTN</name>
<evidence type="ECO:0000259" key="9">
    <source>
        <dbReference type="Pfam" id="PF01266"/>
    </source>
</evidence>
<evidence type="ECO:0000256" key="7">
    <source>
        <dbReference type="ARBA" id="ARBA00039751"/>
    </source>
</evidence>
<dbReference type="SUPFAM" id="SSF51971">
    <property type="entry name" value="Nucleotide-binding domain"/>
    <property type="match status" value="1"/>
</dbReference>
<keyword evidence="11" id="KW-1185">Reference proteome</keyword>
<organism evidence="10 11">
    <name type="scientific">Streptomyces xiamenensis</name>
    <dbReference type="NCBI Taxonomy" id="408015"/>
    <lineage>
        <taxon>Bacteria</taxon>
        <taxon>Bacillati</taxon>
        <taxon>Actinomycetota</taxon>
        <taxon>Actinomycetes</taxon>
        <taxon>Kitasatosporales</taxon>
        <taxon>Streptomycetaceae</taxon>
        <taxon>Streptomyces</taxon>
    </lineage>
</organism>
<evidence type="ECO:0000256" key="5">
    <source>
        <dbReference type="ARBA" id="ARBA00023002"/>
    </source>
</evidence>
<sequence length="199" mass="21830">MRSTLPLLNMPRYLRYLRERLAAHDVVIEQRTVRRLPELSASETDAVVNTSGLGARDLVPDSDVRPVQGHLVVVENPGIDSWFVEATGGGEEALYIFPQSDEGTVILGGTAYENQWSLTPDPAITKRNIDRCAEIHPALGDARVIEERVGLRPYRSHVRVERQDLPDGLVCVHCYGHGGSGVTVSLASAEAAVRLLRQA</sequence>
<gene>
    <name evidence="10" type="ORF">SXIM_01840</name>
</gene>
<evidence type="ECO:0000256" key="3">
    <source>
        <dbReference type="ARBA" id="ARBA00022630"/>
    </source>
</evidence>
<dbReference type="Pfam" id="PF01266">
    <property type="entry name" value="DAO"/>
    <property type="match status" value="1"/>
</dbReference>
<evidence type="ECO:0000256" key="1">
    <source>
        <dbReference type="ARBA" id="ARBA00001974"/>
    </source>
</evidence>
<dbReference type="SUPFAM" id="SSF54373">
    <property type="entry name" value="FAD-linked reductases, C-terminal domain"/>
    <property type="match status" value="1"/>
</dbReference>
<dbReference type="KEGG" id="sxi:SXIM_01840"/>
<evidence type="ECO:0000313" key="11">
    <source>
        <dbReference type="Proteomes" id="UP000034034"/>
    </source>
</evidence>
<dbReference type="GO" id="GO:0019478">
    <property type="term" value="P:D-amino acid catabolic process"/>
    <property type="evidence" value="ECO:0007669"/>
    <property type="project" value="TreeGrafter"/>
</dbReference>
<comment type="cofactor">
    <cofactor evidence="1">
        <name>FAD</name>
        <dbReference type="ChEBI" id="CHEBI:57692"/>
    </cofactor>
</comment>
<evidence type="ECO:0000256" key="2">
    <source>
        <dbReference type="ARBA" id="ARBA00006730"/>
    </source>
</evidence>
<dbReference type="GO" id="GO:0071949">
    <property type="term" value="F:FAD binding"/>
    <property type="evidence" value="ECO:0007669"/>
    <property type="project" value="InterPro"/>
</dbReference>
<dbReference type="InterPro" id="IPR006076">
    <property type="entry name" value="FAD-dep_OxRdtase"/>
</dbReference>
<dbReference type="PATRIC" id="fig|408015.6.peg.201"/>
<evidence type="ECO:0000256" key="6">
    <source>
        <dbReference type="ARBA" id="ARBA00039101"/>
    </source>
</evidence>
<dbReference type="EC" id="1.4.3.3" evidence="6"/>
<dbReference type="PANTHER" id="PTHR11530:SF11">
    <property type="entry name" value="D-ASPARTATE OXIDASE"/>
    <property type="match status" value="1"/>
</dbReference>
<dbReference type="InterPro" id="IPR023209">
    <property type="entry name" value="DAO"/>
</dbReference>
<dbReference type="HOGENOM" id="CLU_034311_5_1_11"/>
<evidence type="ECO:0000313" key="10">
    <source>
        <dbReference type="EMBL" id="AKG41568.1"/>
    </source>
</evidence>
<dbReference type="GO" id="GO:0005737">
    <property type="term" value="C:cytoplasm"/>
    <property type="evidence" value="ECO:0007669"/>
    <property type="project" value="TreeGrafter"/>
</dbReference>
<dbReference type="GO" id="GO:0003884">
    <property type="term" value="F:D-amino-acid oxidase activity"/>
    <property type="evidence" value="ECO:0007669"/>
    <property type="project" value="UniProtKB-EC"/>
</dbReference>
<keyword evidence="3" id="KW-0285">Flavoprotein</keyword>
<dbReference type="STRING" id="408015.SXIM_01840"/>
<dbReference type="Gene3D" id="3.40.50.720">
    <property type="entry name" value="NAD(P)-binding Rossmann-like Domain"/>
    <property type="match status" value="1"/>
</dbReference>
<feature type="domain" description="FAD dependent oxidoreductase" evidence="9">
    <location>
        <begin position="8"/>
        <end position="194"/>
    </location>
</feature>
<dbReference type="AlphaFoldDB" id="A0A0F7FP02"/>
<evidence type="ECO:0000256" key="8">
    <source>
        <dbReference type="ARBA" id="ARBA00049547"/>
    </source>
</evidence>
<comment type="similarity">
    <text evidence="2">Belongs to the DAMOX/DASOX family.</text>
</comment>
<keyword evidence="5" id="KW-0560">Oxidoreductase</keyword>
<dbReference type="PANTHER" id="PTHR11530">
    <property type="entry name" value="D-AMINO ACID OXIDASE"/>
    <property type="match status" value="1"/>
</dbReference>
<proteinExistence type="inferred from homology"/>
<protein>
    <recommendedName>
        <fullName evidence="7">D-amino-acid oxidase</fullName>
        <ecNumber evidence="6">1.4.3.3</ecNumber>
    </recommendedName>
</protein>
<reference evidence="10" key="1">
    <citation type="submission" date="2019-08" db="EMBL/GenBank/DDBJ databases">
        <title>Complete genome sequence of a mangrove-derived Streptomyces xiamenensis.</title>
        <authorList>
            <person name="Xu J."/>
        </authorList>
    </citation>
    <scope>NUCLEOTIDE SEQUENCE</scope>
    <source>
        <strain evidence="10">318</strain>
    </source>
</reference>
<accession>A0A0F7FP02</accession>
<keyword evidence="4" id="KW-0274">FAD</keyword>
<evidence type="ECO:0000256" key="4">
    <source>
        <dbReference type="ARBA" id="ARBA00022827"/>
    </source>
</evidence>
<dbReference type="Proteomes" id="UP000034034">
    <property type="component" value="Chromosome"/>
</dbReference>
<comment type="catalytic activity">
    <reaction evidence="8">
        <text>a D-alpha-amino acid + O2 + H2O = a 2-oxocarboxylate + H2O2 + NH4(+)</text>
        <dbReference type="Rhea" id="RHEA:21816"/>
        <dbReference type="ChEBI" id="CHEBI:15377"/>
        <dbReference type="ChEBI" id="CHEBI:15379"/>
        <dbReference type="ChEBI" id="CHEBI:16240"/>
        <dbReference type="ChEBI" id="CHEBI:28938"/>
        <dbReference type="ChEBI" id="CHEBI:35179"/>
        <dbReference type="ChEBI" id="CHEBI:59871"/>
        <dbReference type="EC" id="1.4.3.3"/>
    </reaction>
    <physiologicalReaction direction="left-to-right" evidence="8">
        <dbReference type="Rhea" id="RHEA:21817"/>
    </physiologicalReaction>
</comment>